<accession>A0A819TVH3</accession>
<gene>
    <name evidence="3" type="ORF">OKA104_LOCUS34830</name>
    <name evidence="2" type="ORF">VCS650_LOCUS495</name>
</gene>
<dbReference type="EMBL" id="CAJOAY010004854">
    <property type="protein sequence ID" value="CAF4085524.1"/>
    <property type="molecule type" value="Genomic_DNA"/>
</dbReference>
<dbReference type="Proteomes" id="UP000663891">
    <property type="component" value="Unassembled WGS sequence"/>
</dbReference>
<evidence type="ECO:0000313" key="3">
    <source>
        <dbReference type="EMBL" id="CAF4085524.1"/>
    </source>
</evidence>
<organism evidence="3 4">
    <name type="scientific">Adineta steineri</name>
    <dbReference type="NCBI Taxonomy" id="433720"/>
    <lineage>
        <taxon>Eukaryota</taxon>
        <taxon>Metazoa</taxon>
        <taxon>Spiralia</taxon>
        <taxon>Gnathifera</taxon>
        <taxon>Rotifera</taxon>
        <taxon>Eurotatoria</taxon>
        <taxon>Bdelloidea</taxon>
        <taxon>Adinetida</taxon>
        <taxon>Adinetidae</taxon>
        <taxon>Adineta</taxon>
    </lineage>
</organism>
<dbReference type="Proteomes" id="UP000663881">
    <property type="component" value="Unassembled WGS sequence"/>
</dbReference>
<evidence type="ECO:0000313" key="2">
    <source>
        <dbReference type="EMBL" id="CAF0738478.1"/>
    </source>
</evidence>
<name>A0A819TVH3_9BILA</name>
<evidence type="ECO:0000256" key="1">
    <source>
        <dbReference type="SAM" id="MobiDB-lite"/>
    </source>
</evidence>
<proteinExistence type="predicted"/>
<feature type="region of interest" description="Disordered" evidence="1">
    <location>
        <begin position="216"/>
        <end position="238"/>
    </location>
</feature>
<comment type="caution">
    <text evidence="3">The sequence shown here is derived from an EMBL/GenBank/DDBJ whole genome shotgun (WGS) entry which is preliminary data.</text>
</comment>
<protein>
    <submittedName>
        <fullName evidence="3">Uncharacterized protein</fullName>
    </submittedName>
</protein>
<dbReference type="AlphaFoldDB" id="A0A819TVH3"/>
<reference evidence="3" key="1">
    <citation type="submission" date="2021-02" db="EMBL/GenBank/DDBJ databases">
        <authorList>
            <person name="Nowell W R."/>
        </authorList>
    </citation>
    <scope>NUCLEOTIDE SEQUENCE</scope>
</reference>
<dbReference type="OrthoDB" id="10029775at2759"/>
<sequence>MSTKLNKNQDYLANCIWQHNLNDARNIHVNIDNILDSSFSLLHNVLKHFEMSNNTDPTSLLLSLFTCVGHLAGNSEVDITNHCTNLNIFLLLVGPPGCGKSKIIGPIKKAMIAAMKVLGLSKEDAGILDDFTCPTLSAKLAKSNIFVITDEAEKPLLELGFYTPSSDASAGDRIAGCKFFGTIPTTKDTMTYHLLKHLKVMVRSLCNAEKKEAKSNYSQTLEYDDANDDNNDEDEDISDDEYNNEILNKIDQHLPSLTQILIVSYLIGKRMFHLSRTGTKTFYNKVRQYQELSEIDKPNDISFGSRMGKSAEILCKFAAIAELMKIVLEILKILRLQNQFD</sequence>
<feature type="compositionally biased region" description="Acidic residues" evidence="1">
    <location>
        <begin position="222"/>
        <end position="238"/>
    </location>
</feature>
<dbReference type="EMBL" id="CAJNON010000002">
    <property type="protein sequence ID" value="CAF0738478.1"/>
    <property type="molecule type" value="Genomic_DNA"/>
</dbReference>
<evidence type="ECO:0000313" key="4">
    <source>
        <dbReference type="Proteomes" id="UP000663881"/>
    </source>
</evidence>